<dbReference type="Proteomes" id="UP000077755">
    <property type="component" value="Chromosome 8"/>
</dbReference>
<sequence length="101" mass="11618">MERVLDTRQESESRSPSINFILRIHKKLWQSVWNEASVRKNTQKKTFFLAHSSKFGPVPESNVAPLGLGSFHDAAAAQTAVSDYGRWWRRRQSEMPSSKWG</sequence>
<evidence type="ECO:0000313" key="2">
    <source>
        <dbReference type="Proteomes" id="UP000077755"/>
    </source>
</evidence>
<accession>A0A175YS57</accession>
<proteinExistence type="predicted"/>
<evidence type="ECO:0000313" key="1">
    <source>
        <dbReference type="EMBL" id="WOH13240.1"/>
    </source>
</evidence>
<reference evidence="1" key="1">
    <citation type="journal article" date="2016" name="Nat. Genet.">
        <title>A high-quality carrot genome assembly provides new insights into carotenoid accumulation and asterid genome evolution.</title>
        <authorList>
            <person name="Iorizzo M."/>
            <person name="Ellison S."/>
            <person name="Senalik D."/>
            <person name="Zeng P."/>
            <person name="Satapoomin P."/>
            <person name="Huang J."/>
            <person name="Bowman M."/>
            <person name="Iovene M."/>
            <person name="Sanseverino W."/>
            <person name="Cavagnaro P."/>
            <person name="Yildiz M."/>
            <person name="Macko-Podgorni A."/>
            <person name="Moranska E."/>
            <person name="Grzebelus E."/>
            <person name="Grzebelus D."/>
            <person name="Ashrafi H."/>
            <person name="Zheng Z."/>
            <person name="Cheng S."/>
            <person name="Spooner D."/>
            <person name="Van Deynze A."/>
            <person name="Simon P."/>
        </authorList>
    </citation>
    <scope>NUCLEOTIDE SEQUENCE</scope>
    <source>
        <tissue evidence="1">Leaf</tissue>
    </source>
</reference>
<name>A0A175YS57_DAUCS</name>
<keyword evidence="2" id="KW-1185">Reference proteome</keyword>
<organism evidence="1 2">
    <name type="scientific">Daucus carota subsp. sativus</name>
    <name type="common">Carrot</name>
    <dbReference type="NCBI Taxonomy" id="79200"/>
    <lineage>
        <taxon>Eukaryota</taxon>
        <taxon>Viridiplantae</taxon>
        <taxon>Streptophyta</taxon>
        <taxon>Embryophyta</taxon>
        <taxon>Tracheophyta</taxon>
        <taxon>Spermatophyta</taxon>
        <taxon>Magnoliopsida</taxon>
        <taxon>eudicotyledons</taxon>
        <taxon>Gunneridae</taxon>
        <taxon>Pentapetalae</taxon>
        <taxon>asterids</taxon>
        <taxon>campanulids</taxon>
        <taxon>Apiales</taxon>
        <taxon>Apiaceae</taxon>
        <taxon>Apioideae</taxon>
        <taxon>Scandiceae</taxon>
        <taxon>Daucinae</taxon>
        <taxon>Daucus</taxon>
        <taxon>Daucus sect. Daucus</taxon>
    </lineage>
</organism>
<dbReference type="AlphaFoldDB" id="A0A175YS57"/>
<dbReference type="EMBL" id="CP093350">
    <property type="protein sequence ID" value="WOH13240.1"/>
    <property type="molecule type" value="Genomic_DNA"/>
</dbReference>
<protein>
    <submittedName>
        <fullName evidence="1">Uncharacterized protein</fullName>
    </submittedName>
</protein>
<reference evidence="1" key="2">
    <citation type="submission" date="2022-03" db="EMBL/GenBank/DDBJ databases">
        <title>Draft title - Genomic analysis of global carrot germplasm unveils the trajectory of domestication and the origin of high carotenoid orange carrot.</title>
        <authorList>
            <person name="Iorizzo M."/>
            <person name="Ellison S."/>
            <person name="Senalik D."/>
            <person name="Macko-Podgorni A."/>
            <person name="Grzebelus D."/>
            <person name="Bostan H."/>
            <person name="Rolling W."/>
            <person name="Curaba J."/>
            <person name="Simon P."/>
        </authorList>
    </citation>
    <scope>NUCLEOTIDE SEQUENCE</scope>
    <source>
        <tissue evidence="1">Leaf</tissue>
    </source>
</reference>
<dbReference type="Gramene" id="KZM85742">
    <property type="protein sequence ID" value="KZM85742"/>
    <property type="gene ID" value="DCAR_026836"/>
</dbReference>
<gene>
    <name evidence="1" type="ORF">DCAR_0832749</name>
</gene>